<dbReference type="SUPFAM" id="SSF53335">
    <property type="entry name" value="S-adenosyl-L-methionine-dependent methyltransferases"/>
    <property type="match status" value="1"/>
</dbReference>
<dbReference type="EMBL" id="BLRX01000333">
    <property type="protein sequence ID" value="GFP26044.1"/>
    <property type="molecule type" value="Genomic_DNA"/>
</dbReference>
<evidence type="ECO:0000256" key="1">
    <source>
        <dbReference type="ARBA" id="ARBA00006594"/>
    </source>
</evidence>
<dbReference type="PROSITE" id="PS00092">
    <property type="entry name" value="N6_MTASE"/>
    <property type="match status" value="1"/>
</dbReference>
<dbReference type="GO" id="GO:0003677">
    <property type="term" value="F:DNA binding"/>
    <property type="evidence" value="ECO:0007669"/>
    <property type="project" value="InterPro"/>
</dbReference>
<dbReference type="Gene3D" id="3.40.50.150">
    <property type="entry name" value="Vaccinia Virus protein VP39"/>
    <property type="match status" value="1"/>
</dbReference>
<dbReference type="InterPro" id="IPR002941">
    <property type="entry name" value="DNA_methylase_N4/N6"/>
</dbReference>
<evidence type="ECO:0000313" key="6">
    <source>
        <dbReference type="Proteomes" id="UP000543224"/>
    </source>
</evidence>
<dbReference type="Pfam" id="PF01555">
    <property type="entry name" value="N6_N4_Mtase"/>
    <property type="match status" value="1"/>
</dbReference>
<accession>A0A6V8P301</accession>
<comment type="similarity">
    <text evidence="1">Belongs to the N(4)/N(6)-methyltransferase family.</text>
</comment>
<dbReference type="InterPro" id="IPR002052">
    <property type="entry name" value="DNA_methylase_N6_adenine_CS"/>
</dbReference>
<comment type="caution">
    <text evidence="5">The sequence shown here is derived from an EMBL/GenBank/DDBJ whole genome shotgun (WGS) entry which is preliminary data.</text>
</comment>
<sequence length="317" mass="36789">RRNTSNFFIHKDLKGFLSRELDFYLKNEVLNLDEMETAGENRAEGWFQIMRAIKAVGGRVIDFLDQIECFQKMLWEKRKFITETQYCITTGNVDESFYPDIATCEPQWAEWKELFHIDEEETNLFNSVKDKNGKRIAFLKGHPTLVLDTKHFDQGFVDRLLGSMDDLDGKTDGLLIHSENFQALNLLLEKYHEKVKCIYIDPPFNTGKNEFLYKNNYLNSSWLAMLRDRMRLGRRALSSNGNFFCRIDHHGDFRVRQLLDNVFGEAHYQNQMVLKRGREPAGTRGKLESASETHSWCAACDSADSNEIVVDSSIADV</sequence>
<gene>
    <name evidence="5" type="ORF">HKBW3S25_01530</name>
</gene>
<evidence type="ECO:0000259" key="4">
    <source>
        <dbReference type="Pfam" id="PF01555"/>
    </source>
</evidence>
<feature type="non-terminal residue" evidence="5">
    <location>
        <position position="317"/>
    </location>
</feature>
<evidence type="ECO:0000313" key="5">
    <source>
        <dbReference type="EMBL" id="GFP26044.1"/>
    </source>
</evidence>
<keyword evidence="3 5" id="KW-0808">Transferase</keyword>
<feature type="domain" description="DNA methylase N-4/N-6" evidence="4">
    <location>
        <begin position="195"/>
        <end position="298"/>
    </location>
</feature>
<evidence type="ECO:0000256" key="2">
    <source>
        <dbReference type="ARBA" id="ARBA00022603"/>
    </source>
</evidence>
<dbReference type="AlphaFoldDB" id="A0A6V8P301"/>
<feature type="non-terminal residue" evidence="5">
    <location>
        <position position="1"/>
    </location>
</feature>
<organism evidence="5 6">
    <name type="scientific">Candidatus Hakubella thermalkaliphila</name>
    <dbReference type="NCBI Taxonomy" id="2754717"/>
    <lineage>
        <taxon>Bacteria</taxon>
        <taxon>Bacillati</taxon>
        <taxon>Actinomycetota</taxon>
        <taxon>Actinomycetota incertae sedis</taxon>
        <taxon>Candidatus Hakubellales</taxon>
        <taxon>Candidatus Hakubellaceae</taxon>
        <taxon>Candidatus Hakubella</taxon>
    </lineage>
</organism>
<dbReference type="GO" id="GO:0032259">
    <property type="term" value="P:methylation"/>
    <property type="evidence" value="ECO:0007669"/>
    <property type="project" value="UniProtKB-KW"/>
</dbReference>
<evidence type="ECO:0000256" key="3">
    <source>
        <dbReference type="ARBA" id="ARBA00022679"/>
    </source>
</evidence>
<dbReference type="Proteomes" id="UP000543224">
    <property type="component" value="Unassembled WGS sequence"/>
</dbReference>
<proteinExistence type="inferred from homology"/>
<keyword evidence="2 5" id="KW-0489">Methyltransferase</keyword>
<protein>
    <submittedName>
        <fullName evidence="5">Adenine-specific DNA-methyltransferase</fullName>
    </submittedName>
</protein>
<dbReference type="InterPro" id="IPR029063">
    <property type="entry name" value="SAM-dependent_MTases_sf"/>
</dbReference>
<dbReference type="GO" id="GO:0008170">
    <property type="term" value="F:N-methyltransferase activity"/>
    <property type="evidence" value="ECO:0007669"/>
    <property type="project" value="InterPro"/>
</dbReference>
<reference evidence="5 6" key="1">
    <citation type="journal article" date="2020" name="Front. Microbiol.">
        <title>Single-cell genomics of novel Actinobacteria with the Wood-Ljungdahl pathway discovered in a serpentinizing system.</title>
        <authorList>
            <person name="Merino N."/>
            <person name="Kawai M."/>
            <person name="Boyd E.S."/>
            <person name="Colman D.R."/>
            <person name="McGlynn S.E."/>
            <person name="Nealson K.H."/>
            <person name="Kurokawa K."/>
            <person name="Hongoh Y."/>
        </authorList>
    </citation>
    <scope>NUCLEOTIDE SEQUENCE [LARGE SCALE GENOMIC DNA]</scope>
    <source>
        <strain evidence="5 6">S25</strain>
    </source>
</reference>
<name>A0A6V8P301_9ACTN</name>